<feature type="compositionally biased region" description="Gly residues" evidence="1">
    <location>
        <begin position="142"/>
        <end position="154"/>
    </location>
</feature>
<accession>A0A6J4VHF5</accession>
<proteinExistence type="predicted"/>
<feature type="compositionally biased region" description="Basic and acidic residues" evidence="1">
    <location>
        <begin position="10"/>
        <end position="33"/>
    </location>
</feature>
<gene>
    <name evidence="2" type="ORF">AVDCRST_MAG49-4619</name>
</gene>
<feature type="non-terminal residue" evidence="2">
    <location>
        <position position="189"/>
    </location>
</feature>
<feature type="region of interest" description="Disordered" evidence="1">
    <location>
        <begin position="135"/>
        <end position="189"/>
    </location>
</feature>
<protein>
    <submittedName>
        <fullName evidence="2">Uncharacterized protein</fullName>
    </submittedName>
</protein>
<name>A0A6J4VHF5_9BACT</name>
<feature type="non-terminal residue" evidence="2">
    <location>
        <position position="1"/>
    </location>
</feature>
<dbReference type="AlphaFoldDB" id="A0A6J4VHF5"/>
<evidence type="ECO:0000313" key="2">
    <source>
        <dbReference type="EMBL" id="CAA9579446.1"/>
    </source>
</evidence>
<dbReference type="EMBL" id="CADCWG010000324">
    <property type="protein sequence ID" value="CAA9579446.1"/>
    <property type="molecule type" value="Genomic_DNA"/>
</dbReference>
<feature type="region of interest" description="Disordered" evidence="1">
    <location>
        <begin position="1"/>
        <end position="103"/>
    </location>
</feature>
<reference evidence="2" key="1">
    <citation type="submission" date="2020-02" db="EMBL/GenBank/DDBJ databases">
        <authorList>
            <person name="Meier V. D."/>
        </authorList>
    </citation>
    <scope>NUCLEOTIDE SEQUENCE</scope>
    <source>
        <strain evidence="2">AVDCRST_MAG49</strain>
    </source>
</reference>
<organism evidence="2">
    <name type="scientific">uncultured Thermomicrobiales bacterium</name>
    <dbReference type="NCBI Taxonomy" id="1645740"/>
    <lineage>
        <taxon>Bacteria</taxon>
        <taxon>Pseudomonadati</taxon>
        <taxon>Thermomicrobiota</taxon>
        <taxon>Thermomicrobia</taxon>
        <taxon>Thermomicrobiales</taxon>
        <taxon>environmental samples</taxon>
    </lineage>
</organism>
<feature type="compositionally biased region" description="Basic and acidic residues" evidence="1">
    <location>
        <begin position="57"/>
        <end position="67"/>
    </location>
</feature>
<evidence type="ECO:0000256" key="1">
    <source>
        <dbReference type="SAM" id="MobiDB-lite"/>
    </source>
</evidence>
<feature type="compositionally biased region" description="Basic residues" evidence="1">
    <location>
        <begin position="68"/>
        <end position="97"/>
    </location>
</feature>
<sequence>GARVRGVPAPRRDDRGRRRRRPDPERGDGREARAPLPGPCRSRRRGGDQAVRGLGRGGEDGEAGDRRARARRARGLPLHRCRLHGSAQRRRGPHRAGRVGPAAARRIAGRVAAAATGAGATCDAAARPGRLHAGRALRDAGDGGAGAGPTGQGRGRANLEDGRALRRRPGSHAARDGGTRGERHRRRAV</sequence>